<evidence type="ECO:0000256" key="2">
    <source>
        <dbReference type="ARBA" id="ARBA00001946"/>
    </source>
</evidence>
<evidence type="ECO:0000256" key="14">
    <source>
        <dbReference type="ARBA" id="ARBA00023211"/>
    </source>
</evidence>
<dbReference type="InterPro" id="IPR006309">
    <property type="entry name" value="DnaQ_proteo"/>
</dbReference>
<evidence type="ECO:0000256" key="4">
    <source>
        <dbReference type="ARBA" id="ARBA00020352"/>
    </source>
</evidence>
<keyword evidence="8 17" id="KW-0540">Nuclease</keyword>
<evidence type="ECO:0000256" key="10">
    <source>
        <dbReference type="ARBA" id="ARBA00022801"/>
    </source>
</evidence>
<dbReference type="InterPro" id="IPR036397">
    <property type="entry name" value="RNaseH_sf"/>
</dbReference>
<comment type="caution">
    <text evidence="19">The sequence shown here is derived from an EMBL/GenBank/DDBJ whole genome shotgun (WGS) entry which is preliminary data.</text>
</comment>
<dbReference type="RefSeq" id="WP_346335624.1">
    <property type="nucleotide sequence ID" value="NZ_JBBYXI010000001.1"/>
</dbReference>
<evidence type="ECO:0000256" key="1">
    <source>
        <dbReference type="ARBA" id="ARBA00001936"/>
    </source>
</evidence>
<keyword evidence="9 17" id="KW-0479">Metal-binding</keyword>
<dbReference type="InterPro" id="IPR013520">
    <property type="entry name" value="Ribonucl_H"/>
</dbReference>
<keyword evidence="10 17" id="KW-0378">Hydrolase</keyword>
<dbReference type="SUPFAM" id="SSF53098">
    <property type="entry name" value="Ribonuclease H-like"/>
    <property type="match status" value="1"/>
</dbReference>
<dbReference type="PANTHER" id="PTHR30231:SF41">
    <property type="entry name" value="DNA POLYMERASE III SUBUNIT EPSILON"/>
    <property type="match status" value="1"/>
</dbReference>
<evidence type="ECO:0000256" key="15">
    <source>
        <dbReference type="ARBA" id="ARBA00025483"/>
    </source>
</evidence>
<dbReference type="GO" id="GO:0003887">
    <property type="term" value="F:DNA-directed DNA polymerase activity"/>
    <property type="evidence" value="ECO:0007669"/>
    <property type="project" value="UniProtKB-EC"/>
</dbReference>
<dbReference type="Gene3D" id="3.30.420.10">
    <property type="entry name" value="Ribonuclease H-like superfamily/Ribonuclease H"/>
    <property type="match status" value="1"/>
</dbReference>
<evidence type="ECO:0000256" key="13">
    <source>
        <dbReference type="ARBA" id="ARBA00022932"/>
    </source>
</evidence>
<dbReference type="SMART" id="SM00479">
    <property type="entry name" value="EXOIII"/>
    <property type="match status" value="1"/>
</dbReference>
<evidence type="ECO:0000256" key="7">
    <source>
        <dbReference type="ARBA" id="ARBA00022705"/>
    </source>
</evidence>
<keyword evidence="6 17" id="KW-0548">Nucleotidyltransferase</keyword>
<dbReference type="InterPro" id="IPR012337">
    <property type="entry name" value="RNaseH-like_sf"/>
</dbReference>
<feature type="domain" description="Exonuclease" evidence="18">
    <location>
        <begin position="3"/>
        <end position="174"/>
    </location>
</feature>
<name>A0ABV0BF81_9HYPH</name>
<evidence type="ECO:0000256" key="9">
    <source>
        <dbReference type="ARBA" id="ARBA00022723"/>
    </source>
</evidence>
<evidence type="ECO:0000256" key="17">
    <source>
        <dbReference type="RuleBase" id="RU364087"/>
    </source>
</evidence>
<proteinExistence type="predicted"/>
<keyword evidence="20" id="KW-1185">Reference proteome</keyword>
<dbReference type="NCBIfam" id="NF004316">
    <property type="entry name" value="PRK05711.1"/>
    <property type="match status" value="1"/>
</dbReference>
<dbReference type="InterPro" id="IPR006054">
    <property type="entry name" value="DnaQ"/>
</dbReference>
<comment type="subunit">
    <text evidence="17">DNA polymerase III contains a core (composed of alpha, epsilon and theta chains) that associates with a tau subunit. This core dimerizes to form the POLIII' complex. PolIII' associates with the gamma complex (composed of gamma, delta, delta', psi and chi chains) and with the beta chain to form the complete DNA polymerase III complex.</text>
</comment>
<dbReference type="EC" id="2.7.7.7" evidence="3 17"/>
<evidence type="ECO:0000256" key="11">
    <source>
        <dbReference type="ARBA" id="ARBA00022839"/>
    </source>
</evidence>
<organism evidence="19 20">
    <name type="scientific">Hohaiivirga grylli</name>
    <dbReference type="NCBI Taxonomy" id="3133970"/>
    <lineage>
        <taxon>Bacteria</taxon>
        <taxon>Pseudomonadati</taxon>
        <taxon>Pseudomonadota</taxon>
        <taxon>Alphaproteobacteria</taxon>
        <taxon>Hyphomicrobiales</taxon>
        <taxon>Methylobacteriaceae</taxon>
        <taxon>Hohaiivirga</taxon>
    </lineage>
</organism>
<evidence type="ECO:0000256" key="8">
    <source>
        <dbReference type="ARBA" id="ARBA00022722"/>
    </source>
</evidence>
<evidence type="ECO:0000256" key="12">
    <source>
        <dbReference type="ARBA" id="ARBA00022842"/>
    </source>
</evidence>
<sequence length="242" mass="27117">MLREIVFDTETTGVRANDGDRLVEIGCVELLNHIPTGNTFHVYINPERPVPVEAFDIHGLSDEFLADKPVFAEIADKFWEFIGDSKLIAHNASFDIGFMNAEYARIDKSRQISMERVIDTLALARRKHPGAGNSLDALCSRYGIDNSRRTKHGALLDSEILAEVYLELIGGRQAGFNLADEPAKVTNEQNSAQAAGVMPREKRVFKPRMTDHELMAHRAFIAKMGDKAIWKDYMPEEPSETA</sequence>
<evidence type="ECO:0000313" key="20">
    <source>
        <dbReference type="Proteomes" id="UP001418637"/>
    </source>
</evidence>
<keyword evidence="12 17" id="KW-0460">Magnesium</keyword>
<keyword evidence="11 17" id="KW-0269">Exonuclease</keyword>
<evidence type="ECO:0000256" key="5">
    <source>
        <dbReference type="ARBA" id="ARBA00022679"/>
    </source>
</evidence>
<dbReference type="Proteomes" id="UP001418637">
    <property type="component" value="Unassembled WGS sequence"/>
</dbReference>
<protein>
    <recommendedName>
        <fullName evidence="4 17">DNA polymerase III subunit epsilon</fullName>
        <ecNumber evidence="3 17">2.7.7.7</ecNumber>
    </recommendedName>
</protein>
<comment type="catalytic activity">
    <reaction evidence="16 17">
        <text>DNA(n) + a 2'-deoxyribonucleoside 5'-triphosphate = DNA(n+1) + diphosphate</text>
        <dbReference type="Rhea" id="RHEA:22508"/>
        <dbReference type="Rhea" id="RHEA-COMP:17339"/>
        <dbReference type="Rhea" id="RHEA-COMP:17340"/>
        <dbReference type="ChEBI" id="CHEBI:33019"/>
        <dbReference type="ChEBI" id="CHEBI:61560"/>
        <dbReference type="ChEBI" id="CHEBI:173112"/>
        <dbReference type="EC" id="2.7.7.7"/>
    </reaction>
</comment>
<gene>
    <name evidence="17 19" type="primary">dnaQ</name>
    <name evidence="19" type="ORF">WJT86_00970</name>
</gene>
<comment type="cofactor">
    <cofactor evidence="2 17">
        <name>Mg(2+)</name>
        <dbReference type="ChEBI" id="CHEBI:18420"/>
    </cofactor>
</comment>
<keyword evidence="5 17" id="KW-0808">Transferase</keyword>
<evidence type="ECO:0000256" key="3">
    <source>
        <dbReference type="ARBA" id="ARBA00012417"/>
    </source>
</evidence>
<evidence type="ECO:0000313" key="19">
    <source>
        <dbReference type="EMBL" id="MEN3929628.1"/>
    </source>
</evidence>
<evidence type="ECO:0000256" key="16">
    <source>
        <dbReference type="ARBA" id="ARBA00049244"/>
    </source>
</evidence>
<dbReference type="CDD" id="cd06131">
    <property type="entry name" value="DNA_pol_III_epsilon_Ecoli_like"/>
    <property type="match status" value="1"/>
</dbReference>
<evidence type="ECO:0000259" key="18">
    <source>
        <dbReference type="SMART" id="SM00479"/>
    </source>
</evidence>
<reference evidence="19 20" key="1">
    <citation type="submission" date="2024-04" db="EMBL/GenBank/DDBJ databases">
        <title>A novel species isolated from cricket.</title>
        <authorList>
            <person name="Wang H.-C."/>
        </authorList>
    </citation>
    <scope>NUCLEOTIDE SEQUENCE [LARGE SCALE GENOMIC DNA]</scope>
    <source>
        <strain evidence="19 20">WL0021</strain>
    </source>
</reference>
<dbReference type="PANTHER" id="PTHR30231">
    <property type="entry name" value="DNA POLYMERASE III SUBUNIT EPSILON"/>
    <property type="match status" value="1"/>
</dbReference>
<keyword evidence="7 17" id="KW-0235">DNA replication</keyword>
<comment type="function">
    <text evidence="15 17">DNA polymerase III is a complex, multichain enzyme responsible for most of the replicative synthesis in bacteria. The epsilon subunit contain the editing function and is a proofreading 3'-5' exonuclease.</text>
</comment>
<dbReference type="EMBL" id="JBBYXI010000001">
    <property type="protein sequence ID" value="MEN3929628.1"/>
    <property type="molecule type" value="Genomic_DNA"/>
</dbReference>
<dbReference type="Pfam" id="PF00929">
    <property type="entry name" value="RNase_T"/>
    <property type="match status" value="1"/>
</dbReference>
<evidence type="ECO:0000256" key="6">
    <source>
        <dbReference type="ARBA" id="ARBA00022695"/>
    </source>
</evidence>
<dbReference type="NCBIfam" id="TIGR01406">
    <property type="entry name" value="dnaQ_proteo"/>
    <property type="match status" value="1"/>
</dbReference>
<comment type="cofactor">
    <cofactor evidence="1 17">
        <name>Mn(2+)</name>
        <dbReference type="ChEBI" id="CHEBI:29035"/>
    </cofactor>
</comment>
<keyword evidence="14 17" id="KW-0464">Manganese</keyword>
<keyword evidence="13 17" id="KW-0239">DNA-directed DNA polymerase</keyword>
<dbReference type="NCBIfam" id="TIGR00573">
    <property type="entry name" value="dnaq"/>
    <property type="match status" value="1"/>
</dbReference>
<accession>A0ABV0BF81</accession>